<dbReference type="RefSeq" id="WP_148370711.1">
    <property type="nucleotide sequence ID" value="NZ_VSKM01000015.1"/>
</dbReference>
<gene>
    <name evidence="2" type="ORF">ES676_12765</name>
</gene>
<feature type="chain" id="PRO_5034093455" evidence="1">
    <location>
        <begin position="23"/>
        <end position="146"/>
    </location>
</feature>
<reference evidence="2 3" key="1">
    <citation type="submission" date="2019-08" db="EMBL/GenBank/DDBJ databases">
        <title>Genomes of Antarctic Bizionia species.</title>
        <authorList>
            <person name="Bowman J.P."/>
        </authorList>
    </citation>
    <scope>NUCLEOTIDE SEQUENCE [LARGE SCALE GENOMIC DNA]</scope>
    <source>
        <strain evidence="2 3">HFD</strain>
    </source>
</reference>
<comment type="caution">
    <text evidence="2">The sequence shown here is derived from an EMBL/GenBank/DDBJ whole genome shotgun (WGS) entry which is preliminary data.</text>
</comment>
<dbReference type="SUPFAM" id="SSF75169">
    <property type="entry name" value="DsrEFH-like"/>
    <property type="match status" value="1"/>
</dbReference>
<proteinExistence type="predicted"/>
<protein>
    <submittedName>
        <fullName evidence="2">DsrE family protein</fullName>
    </submittedName>
</protein>
<dbReference type="EMBL" id="VSKM01000015">
    <property type="protein sequence ID" value="TYB71530.1"/>
    <property type="molecule type" value="Genomic_DNA"/>
</dbReference>
<name>A0A8H2LFB3_9FLAO</name>
<evidence type="ECO:0000256" key="1">
    <source>
        <dbReference type="SAM" id="SignalP"/>
    </source>
</evidence>
<evidence type="ECO:0000313" key="2">
    <source>
        <dbReference type="EMBL" id="TYB71530.1"/>
    </source>
</evidence>
<keyword evidence="1" id="KW-0732">Signal</keyword>
<organism evidence="2 3">
    <name type="scientific">Bizionia saleffrena</name>
    <dbReference type="NCBI Taxonomy" id="291189"/>
    <lineage>
        <taxon>Bacteria</taxon>
        <taxon>Pseudomonadati</taxon>
        <taxon>Bacteroidota</taxon>
        <taxon>Flavobacteriia</taxon>
        <taxon>Flavobacteriales</taxon>
        <taxon>Flavobacteriaceae</taxon>
        <taxon>Bizionia</taxon>
    </lineage>
</organism>
<dbReference type="Proteomes" id="UP000323324">
    <property type="component" value="Unassembled WGS sequence"/>
</dbReference>
<dbReference type="Pfam" id="PF02635">
    <property type="entry name" value="DsrE"/>
    <property type="match status" value="1"/>
</dbReference>
<keyword evidence="3" id="KW-1185">Reference proteome</keyword>
<dbReference type="AlphaFoldDB" id="A0A8H2LFB3"/>
<accession>A0A8H2LFB3</accession>
<dbReference type="Gene3D" id="3.40.1260.10">
    <property type="entry name" value="DsrEFH-like"/>
    <property type="match status" value="1"/>
</dbReference>
<sequence length="146" mass="16005">MKNQFLMILLIFIGSVLCTSVAAQSISVTAIENAVKKDGKYAMLVSNARYFQAAVRTGVGLKANNQDMDFEVVLIGPVVKDLATDEGLKSTIEAGKKAGIRIVVCEAAMNYFKLKHKDFHRSIAFTPDGFIYMFGLQESGFKTITL</sequence>
<dbReference type="InterPro" id="IPR003787">
    <property type="entry name" value="Sulphur_relay_DsrE/F-like"/>
</dbReference>
<evidence type="ECO:0000313" key="3">
    <source>
        <dbReference type="Proteomes" id="UP000323324"/>
    </source>
</evidence>
<feature type="signal peptide" evidence="1">
    <location>
        <begin position="1"/>
        <end position="22"/>
    </location>
</feature>
<dbReference type="InterPro" id="IPR027396">
    <property type="entry name" value="DsrEFH-like"/>
</dbReference>